<keyword evidence="4 8" id="KW-0812">Transmembrane</keyword>
<dbReference type="RefSeq" id="WP_061589857.1">
    <property type="nucleotide sequence ID" value="NZ_CP190759.1"/>
</dbReference>
<feature type="transmembrane region" description="Helical" evidence="8">
    <location>
        <begin position="134"/>
        <end position="155"/>
    </location>
</feature>
<protein>
    <recommendedName>
        <fullName evidence="8">Cell division protein DivIB</fullName>
    </recommendedName>
</protein>
<dbReference type="GO" id="GO:0043093">
    <property type="term" value="P:FtsZ-dependent cytokinesis"/>
    <property type="evidence" value="ECO:0007669"/>
    <property type="project" value="UniProtKB-UniRule"/>
</dbReference>
<dbReference type="Proteomes" id="UP000075442">
    <property type="component" value="Unassembled WGS sequence"/>
</dbReference>
<keyword evidence="3 8" id="KW-0132">Cell division</keyword>
<evidence type="ECO:0000256" key="2">
    <source>
        <dbReference type="ARBA" id="ARBA00022475"/>
    </source>
</evidence>
<keyword evidence="2 8" id="KW-1003">Cell membrane</keyword>
<dbReference type="InterPro" id="IPR026580">
    <property type="entry name" value="DivIB"/>
</dbReference>
<evidence type="ECO:0000256" key="5">
    <source>
        <dbReference type="ARBA" id="ARBA00022989"/>
    </source>
</evidence>
<feature type="compositionally biased region" description="Basic and acidic residues" evidence="9">
    <location>
        <begin position="367"/>
        <end position="403"/>
    </location>
</feature>
<dbReference type="PROSITE" id="PS51779">
    <property type="entry name" value="POTRA"/>
    <property type="match status" value="1"/>
</dbReference>
<dbReference type="PANTHER" id="PTHR37820">
    <property type="entry name" value="CELL DIVISION PROTEIN DIVIB"/>
    <property type="match status" value="1"/>
</dbReference>
<evidence type="ECO:0000256" key="8">
    <source>
        <dbReference type="HAMAP-Rule" id="MF_00912"/>
    </source>
</evidence>
<dbReference type="AlphaFoldDB" id="A0A150NTJ6"/>
<keyword evidence="5 8" id="KW-1133">Transmembrane helix</keyword>
<dbReference type="GO" id="GO:0005886">
    <property type="term" value="C:plasma membrane"/>
    <property type="evidence" value="ECO:0007669"/>
    <property type="project" value="UniProtKB-SubCell"/>
</dbReference>
<feature type="compositionally biased region" description="Basic and acidic residues" evidence="9">
    <location>
        <begin position="69"/>
        <end position="123"/>
    </location>
</feature>
<comment type="similarity">
    <text evidence="8">Belongs to the FtsQ/DivIB family. DivIB subfamily.</text>
</comment>
<dbReference type="Pfam" id="PF08478">
    <property type="entry name" value="POTRA_1"/>
    <property type="match status" value="1"/>
</dbReference>
<evidence type="ECO:0000256" key="4">
    <source>
        <dbReference type="ARBA" id="ARBA00022692"/>
    </source>
</evidence>
<feature type="compositionally biased region" description="Basic and acidic residues" evidence="9">
    <location>
        <begin position="35"/>
        <end position="61"/>
    </location>
</feature>
<comment type="subcellular location">
    <subcellularLocation>
        <location evidence="8">Cell membrane</location>
        <topology evidence="8">Single-pass type II membrane protein</topology>
    </subcellularLocation>
    <subcellularLocation>
        <location evidence="1">Membrane</location>
    </subcellularLocation>
    <text evidence="8">Localizes to the division septum.</text>
</comment>
<comment type="function">
    <text evidence="8">Cell division protein that may be involved in stabilizing or promoting the assembly of the division complex.</text>
</comment>
<feature type="region of interest" description="Disordered" evidence="9">
    <location>
        <begin position="35"/>
        <end position="123"/>
    </location>
</feature>
<evidence type="ECO:0000313" key="11">
    <source>
        <dbReference type="Proteomes" id="UP000075442"/>
    </source>
</evidence>
<dbReference type="InterPro" id="IPR050487">
    <property type="entry name" value="FtsQ_DivIB"/>
</dbReference>
<evidence type="ECO:0000256" key="9">
    <source>
        <dbReference type="SAM" id="MobiDB-lite"/>
    </source>
</evidence>
<dbReference type="GO" id="GO:0032153">
    <property type="term" value="C:cell division site"/>
    <property type="evidence" value="ECO:0007669"/>
    <property type="project" value="UniProtKB-UniRule"/>
</dbReference>
<comment type="caution">
    <text evidence="10">The sequence shown here is derived from an EMBL/GenBank/DDBJ whole genome shotgun (WGS) entry which is preliminary data.</text>
</comment>
<gene>
    <name evidence="8" type="primary">divIB</name>
    <name evidence="10" type="ORF">SMIM3I_01565</name>
</gene>
<evidence type="ECO:0000256" key="6">
    <source>
        <dbReference type="ARBA" id="ARBA00023136"/>
    </source>
</evidence>
<dbReference type="EMBL" id="LROU01000118">
    <property type="protein sequence ID" value="KYF34442.1"/>
    <property type="molecule type" value="Genomic_DNA"/>
</dbReference>
<accession>A0A150NTJ6</accession>
<keyword evidence="6 8" id="KW-0472">Membrane</keyword>
<feature type="region of interest" description="Disordered" evidence="9">
    <location>
        <begin position="367"/>
        <end position="417"/>
    </location>
</feature>
<sequence>MSKDKKNEGKEILEEFKELSEWQKRNQEYLKKKAEEEAALAEEKEKERQARMASKSEKSDATEDQESESDPKDPKSAKEDAKEKVEESEDVKKEVVKEEPKSKEPKKQNKQAKKVEKKPVKEKPVKPKIPGVHIWRAISVLFLSLLLLVVSAYLLSPYATMKDIRVEGTVQTTDDDIRQASGIQDSDYTINLLLDKAKYEEQIKSNYWVESAQLVYQFPTKFTIKVKEYDIVAYYVSGESHYPILSSGQLETSSVSLVSLPETYISVFFNDSEQIKTFTSELSQISPEFKSAIQKVELAPSKVTSDLIRVTMNDSDEVLVPLSEMSKKLPYYSKIKPQLSEPSVVDMEAGIYSYTVADKLIMEAEEKAKQEAKEAEKKQKEEEKKRLEEQQNKLEEERKKLEEEGNQNQTTRRSSRR</sequence>
<dbReference type="Gene3D" id="3.40.50.10960">
    <property type="match status" value="1"/>
</dbReference>
<evidence type="ECO:0000256" key="1">
    <source>
        <dbReference type="ARBA" id="ARBA00004370"/>
    </source>
</evidence>
<reference evidence="10 11" key="1">
    <citation type="submission" date="2016-01" db="EMBL/GenBank/DDBJ databases">
        <title>Highly variable Streptococcus oralis 1 are common among viridans streptococci isolated from primates.</title>
        <authorList>
            <person name="Denapaite D."/>
            <person name="Rieger M."/>
            <person name="Koendgen S."/>
            <person name="Brueckner R."/>
            <person name="Ochigava I."/>
            <person name="Kappeler P."/>
            <person name="Maetz-Rensing K."/>
            <person name="Leendertz F."/>
        </authorList>
    </citation>
    <scope>NUCLEOTIDE SEQUENCE [LARGE SCALE GENOMIC DNA]</scope>
    <source>
        <strain evidence="10 11">M3-1</strain>
    </source>
</reference>
<evidence type="ECO:0000313" key="10">
    <source>
        <dbReference type="EMBL" id="KYF34442.1"/>
    </source>
</evidence>
<dbReference type="HAMAP" id="MF_00912">
    <property type="entry name" value="DivIB"/>
    <property type="match status" value="1"/>
</dbReference>
<evidence type="ECO:0000256" key="7">
    <source>
        <dbReference type="ARBA" id="ARBA00023306"/>
    </source>
</evidence>
<dbReference type="InterPro" id="IPR013685">
    <property type="entry name" value="POTRA_FtsQ_type"/>
</dbReference>
<dbReference type="Gene3D" id="3.10.20.310">
    <property type="entry name" value="membrane protein fhac"/>
    <property type="match status" value="1"/>
</dbReference>
<organism evidence="10 11">
    <name type="scientific">Streptococcus mitis</name>
    <dbReference type="NCBI Taxonomy" id="28037"/>
    <lineage>
        <taxon>Bacteria</taxon>
        <taxon>Bacillati</taxon>
        <taxon>Bacillota</taxon>
        <taxon>Bacilli</taxon>
        <taxon>Lactobacillales</taxon>
        <taxon>Streptococcaceae</taxon>
        <taxon>Streptococcus</taxon>
        <taxon>Streptococcus mitis group</taxon>
    </lineage>
</organism>
<dbReference type="PANTHER" id="PTHR37820:SF1">
    <property type="entry name" value="CELL DIVISION PROTEIN FTSQ"/>
    <property type="match status" value="1"/>
</dbReference>
<evidence type="ECO:0000256" key="3">
    <source>
        <dbReference type="ARBA" id="ARBA00022618"/>
    </source>
</evidence>
<feature type="compositionally biased region" description="Polar residues" evidence="9">
    <location>
        <begin position="406"/>
        <end position="417"/>
    </location>
</feature>
<dbReference type="InterPro" id="IPR034746">
    <property type="entry name" value="POTRA"/>
</dbReference>
<name>A0A150NTJ6_STRMT</name>
<proteinExistence type="inferred from homology"/>
<dbReference type="PATRIC" id="fig|28037.235.peg.1462"/>
<keyword evidence="7 8" id="KW-0131">Cell cycle</keyword>